<dbReference type="GO" id="GO:0009378">
    <property type="term" value="F:four-way junction helicase activity"/>
    <property type="evidence" value="ECO:0007669"/>
    <property type="project" value="InterPro"/>
</dbReference>
<evidence type="ECO:0000256" key="10">
    <source>
        <dbReference type="SAM" id="MobiDB-lite"/>
    </source>
</evidence>
<dbReference type="GO" id="GO:0000400">
    <property type="term" value="F:four-way junction DNA binding"/>
    <property type="evidence" value="ECO:0007669"/>
    <property type="project" value="UniProtKB-UniRule"/>
</dbReference>
<dbReference type="InterPro" id="IPR008824">
    <property type="entry name" value="RuvB-like_N"/>
</dbReference>
<dbReference type="GO" id="GO:0005524">
    <property type="term" value="F:ATP binding"/>
    <property type="evidence" value="ECO:0007669"/>
    <property type="project" value="UniProtKB-UniRule"/>
</dbReference>
<comment type="domain">
    <text evidence="9">Has 3 domains, the large (RuvB-L) and small ATPase (RuvB-S) domains and the C-terminal head (RuvB-H) domain. The head domain binds DNA, while the ATPase domains jointly bind ATP, ADP or are empty depending on the state of the subunit in the translocation cycle. During a single DNA translocation step the structure of each domain remains the same, but their relative positions change.</text>
</comment>
<dbReference type="Proteomes" id="UP000197025">
    <property type="component" value="Unassembled WGS sequence"/>
</dbReference>
<evidence type="ECO:0000256" key="6">
    <source>
        <dbReference type="ARBA" id="ARBA00023125"/>
    </source>
</evidence>
<dbReference type="InterPro" id="IPR004605">
    <property type="entry name" value="DNA_helicase_Holl-junc_RuvB"/>
</dbReference>
<feature type="region of interest" description="Small ATPAse domain (RuvB-S)" evidence="9">
    <location>
        <begin position="205"/>
        <end position="275"/>
    </location>
</feature>
<feature type="binding site" evidence="9">
    <location>
        <position position="90"/>
    </location>
    <ligand>
        <name>ATP</name>
        <dbReference type="ChEBI" id="CHEBI:30616"/>
    </ligand>
</feature>
<keyword evidence="6 9" id="KW-0238">DNA-binding</keyword>
<proteinExistence type="inferred from homology"/>
<dbReference type="InterPro" id="IPR036388">
    <property type="entry name" value="WH-like_DNA-bd_sf"/>
</dbReference>
<dbReference type="NCBIfam" id="NF000868">
    <property type="entry name" value="PRK00080.1"/>
    <property type="match status" value="1"/>
</dbReference>
<dbReference type="GO" id="GO:0006281">
    <property type="term" value="P:DNA repair"/>
    <property type="evidence" value="ECO:0007669"/>
    <property type="project" value="UniProtKB-UniRule"/>
</dbReference>
<dbReference type="GO" id="GO:0016887">
    <property type="term" value="F:ATP hydrolysis activity"/>
    <property type="evidence" value="ECO:0007669"/>
    <property type="project" value="RHEA"/>
</dbReference>
<keyword evidence="3 9" id="KW-0227">DNA damage</keyword>
<name>A0A212QV56_9CHLR</name>
<comment type="subunit">
    <text evidence="9">Homohexamer. Forms an RuvA(8)-RuvB(12)-Holliday junction (HJ) complex. HJ DNA is sandwiched between 2 RuvA tetramers; dsDNA enters through RuvA and exits via RuvB. An RuvB hexamer assembles on each DNA strand where it exits the tetramer. Each RuvB hexamer is contacted by two RuvA subunits (via domain III) on 2 adjacent RuvB subunits; this complex drives branch migration. In the full resolvosome a probable DNA-RuvA(4)-RuvB(12)-RuvC(2) complex forms which resolves the HJ.</text>
</comment>
<dbReference type="HAMAP" id="MF_00016">
    <property type="entry name" value="DNA_HJ_migration_RuvB"/>
    <property type="match status" value="1"/>
</dbReference>
<feature type="binding site" evidence="9">
    <location>
        <position position="338"/>
    </location>
    <ligand>
        <name>DNA</name>
        <dbReference type="ChEBI" id="CHEBI:16991"/>
    </ligand>
</feature>
<evidence type="ECO:0000313" key="12">
    <source>
        <dbReference type="EMBL" id="SNB63572.1"/>
    </source>
</evidence>
<dbReference type="InterPro" id="IPR036390">
    <property type="entry name" value="WH_DNA-bd_sf"/>
</dbReference>
<dbReference type="NCBIfam" id="TIGR00635">
    <property type="entry name" value="ruvB"/>
    <property type="match status" value="1"/>
</dbReference>
<keyword evidence="13" id="KW-1185">Reference proteome</keyword>
<dbReference type="SMART" id="SM00382">
    <property type="entry name" value="AAA"/>
    <property type="match status" value="1"/>
</dbReference>
<keyword evidence="1 9" id="KW-0963">Cytoplasm</keyword>
<dbReference type="InParanoid" id="A0A212QV56"/>
<keyword evidence="7 9" id="KW-0233">DNA recombination</keyword>
<evidence type="ECO:0000256" key="7">
    <source>
        <dbReference type="ARBA" id="ARBA00023172"/>
    </source>
</evidence>
<dbReference type="Pfam" id="PF05496">
    <property type="entry name" value="RuvB_N"/>
    <property type="match status" value="1"/>
</dbReference>
<dbReference type="InterPro" id="IPR027417">
    <property type="entry name" value="P-loop_NTPase"/>
</dbReference>
<feature type="binding site" evidence="9">
    <location>
        <position position="44"/>
    </location>
    <ligand>
        <name>ATP</name>
        <dbReference type="ChEBI" id="CHEBI:30616"/>
    </ligand>
</feature>
<protein>
    <recommendedName>
        <fullName evidence="9">Holliday junction branch migration complex subunit RuvB</fullName>
        <ecNumber evidence="9">3.6.4.-</ecNumber>
    </recommendedName>
</protein>
<keyword evidence="5 9" id="KW-0067">ATP-binding</keyword>
<feature type="domain" description="AAA+ ATPase" evidence="11">
    <location>
        <begin position="74"/>
        <end position="205"/>
    </location>
</feature>
<dbReference type="PANTHER" id="PTHR42848:SF1">
    <property type="entry name" value="HOLLIDAY JUNCTION BRANCH MIGRATION COMPLEX SUBUNIT RUVB"/>
    <property type="match status" value="1"/>
</dbReference>
<dbReference type="InterPro" id="IPR008823">
    <property type="entry name" value="RuvB_wg_C"/>
</dbReference>
<comment type="catalytic activity">
    <reaction evidence="9">
        <text>ATP + H2O = ADP + phosphate + H(+)</text>
        <dbReference type="Rhea" id="RHEA:13065"/>
        <dbReference type="ChEBI" id="CHEBI:15377"/>
        <dbReference type="ChEBI" id="CHEBI:15378"/>
        <dbReference type="ChEBI" id="CHEBI:30616"/>
        <dbReference type="ChEBI" id="CHEBI:43474"/>
        <dbReference type="ChEBI" id="CHEBI:456216"/>
    </reaction>
</comment>
<feature type="region of interest" description="Head domain (RuvB-H)" evidence="9">
    <location>
        <begin position="278"/>
        <end position="370"/>
    </location>
</feature>
<keyword evidence="8 9" id="KW-0234">DNA repair</keyword>
<dbReference type="GO" id="GO:0048476">
    <property type="term" value="C:Holliday junction resolvase complex"/>
    <property type="evidence" value="ECO:0007669"/>
    <property type="project" value="UniProtKB-UniRule"/>
</dbReference>
<dbReference type="Gene3D" id="1.10.10.10">
    <property type="entry name" value="Winged helix-like DNA-binding domain superfamily/Winged helix DNA-binding domain"/>
    <property type="match status" value="1"/>
</dbReference>
<dbReference type="CDD" id="cd00009">
    <property type="entry name" value="AAA"/>
    <property type="match status" value="1"/>
</dbReference>
<feature type="binding site" evidence="9">
    <location>
        <position position="43"/>
    </location>
    <ligand>
        <name>ATP</name>
        <dbReference type="ChEBI" id="CHEBI:30616"/>
    </ligand>
</feature>
<feature type="compositionally biased region" description="Basic and acidic residues" evidence="10">
    <location>
        <begin position="1"/>
        <end position="13"/>
    </location>
</feature>
<accession>A0A212QV56</accession>
<feature type="binding site" evidence="9">
    <location>
        <position position="88"/>
    </location>
    <ligand>
        <name>ATP</name>
        <dbReference type="ChEBI" id="CHEBI:30616"/>
    </ligand>
</feature>
<dbReference type="EC" id="3.6.4.-" evidence="9"/>
<feature type="binding site" evidence="9">
    <location>
        <position position="241"/>
    </location>
    <ligand>
        <name>ATP</name>
        <dbReference type="ChEBI" id="CHEBI:30616"/>
    </ligand>
</feature>
<keyword evidence="2 9" id="KW-0547">Nucleotide-binding</keyword>
<feature type="binding site" evidence="9">
    <location>
        <position position="194"/>
    </location>
    <ligand>
        <name>ATP</name>
        <dbReference type="ChEBI" id="CHEBI:30616"/>
    </ligand>
</feature>
<evidence type="ECO:0000256" key="9">
    <source>
        <dbReference type="HAMAP-Rule" id="MF_00016"/>
    </source>
</evidence>
<reference evidence="13" key="1">
    <citation type="submission" date="2017-06" db="EMBL/GenBank/DDBJ databases">
        <authorList>
            <person name="Varghese N."/>
            <person name="Submissions S."/>
        </authorList>
    </citation>
    <scope>NUCLEOTIDE SEQUENCE [LARGE SCALE GENOMIC DNA]</scope>
    <source>
        <strain evidence="13">JAD2</strain>
    </source>
</reference>
<evidence type="ECO:0000256" key="1">
    <source>
        <dbReference type="ARBA" id="ARBA00022490"/>
    </source>
</evidence>
<sequence length="370" mass="40937">MARRKETMDRSSPEHPPVPEPAQPERTIAPYRRPEEQAIELALRPQRLEEFIGQDRVKENLRILIEAARARGEPLDHLLFYGPPGLGKTTLATVIAAEMGVPIRITSGPAIERAGDLAAILTNLRAGEILFIDEIHRLPRAVEEILYPAMEDFALDIIIGKGPAARSIRLSLPRFTVIGATTRLALLTAPLRARFGAIFRLDFYDLPAMETIVRRAARVLGVEIDEAGVREIARRARGTPRVAIRLLRRVRDYAQVRADGVITGAVAAEALRLMDVDPMGLDELDRRLMRTMAEKFGGGPVGLETLAAALSEEPDTIMDVVEPYLLQLGFLDRTPRGRVLTRRAYEHLGLPYPGEAAQPPLPMEPAGWDG</sequence>
<comment type="similarity">
    <text evidence="9">Belongs to the RuvB family.</text>
</comment>
<dbReference type="GO" id="GO:0005737">
    <property type="term" value="C:cytoplasm"/>
    <property type="evidence" value="ECO:0007669"/>
    <property type="project" value="UniProtKB-SubCell"/>
</dbReference>
<evidence type="ECO:0000256" key="3">
    <source>
        <dbReference type="ARBA" id="ARBA00022763"/>
    </source>
</evidence>
<evidence type="ECO:0000259" key="11">
    <source>
        <dbReference type="SMART" id="SM00382"/>
    </source>
</evidence>
<dbReference type="PANTHER" id="PTHR42848">
    <property type="match status" value="1"/>
</dbReference>
<dbReference type="Gene3D" id="1.10.8.60">
    <property type="match status" value="1"/>
</dbReference>
<evidence type="ECO:0000256" key="5">
    <source>
        <dbReference type="ARBA" id="ARBA00022840"/>
    </source>
</evidence>
<feature type="binding site" evidence="9">
    <location>
        <position position="204"/>
    </location>
    <ligand>
        <name>ATP</name>
        <dbReference type="ChEBI" id="CHEBI:30616"/>
    </ligand>
</feature>
<dbReference type="AlphaFoldDB" id="A0A212QV56"/>
<dbReference type="Gene3D" id="3.40.50.300">
    <property type="entry name" value="P-loop containing nucleotide triphosphate hydrolases"/>
    <property type="match status" value="1"/>
</dbReference>
<dbReference type="Pfam" id="PF17864">
    <property type="entry name" value="AAA_lid_4"/>
    <property type="match status" value="1"/>
</dbReference>
<feature type="binding site" evidence="9">
    <location>
        <position position="85"/>
    </location>
    <ligand>
        <name>ATP</name>
        <dbReference type="ChEBI" id="CHEBI:30616"/>
    </ligand>
</feature>
<evidence type="ECO:0000313" key="13">
    <source>
        <dbReference type="Proteomes" id="UP000197025"/>
    </source>
</evidence>
<dbReference type="SUPFAM" id="SSF46785">
    <property type="entry name" value="Winged helix' DNA-binding domain"/>
    <property type="match status" value="1"/>
</dbReference>
<evidence type="ECO:0000256" key="4">
    <source>
        <dbReference type="ARBA" id="ARBA00022801"/>
    </source>
</evidence>
<feature type="binding site" evidence="9">
    <location>
        <position position="333"/>
    </location>
    <ligand>
        <name>DNA</name>
        <dbReference type="ChEBI" id="CHEBI:16991"/>
    </ligand>
</feature>
<dbReference type="FunCoup" id="A0A212QV56">
    <property type="interactions" value="341"/>
</dbReference>
<dbReference type="InterPro" id="IPR041445">
    <property type="entry name" value="AAA_lid_4"/>
</dbReference>
<keyword evidence="4 9" id="KW-0378">Hydrolase</keyword>
<feature type="binding site" evidence="9">
    <location>
        <position position="89"/>
    </location>
    <ligand>
        <name>ATP</name>
        <dbReference type="ChEBI" id="CHEBI:30616"/>
    </ligand>
</feature>
<organism evidence="12 13">
    <name type="scientific">Thermoflexus hugenholtzii JAD2</name>
    <dbReference type="NCBI Taxonomy" id="877466"/>
    <lineage>
        <taxon>Bacteria</taxon>
        <taxon>Bacillati</taxon>
        <taxon>Chloroflexota</taxon>
        <taxon>Thermoflexia</taxon>
        <taxon>Thermoflexales</taxon>
        <taxon>Thermoflexaceae</taxon>
        <taxon>Thermoflexus</taxon>
    </lineage>
</organism>
<feature type="region of interest" description="Disordered" evidence="10">
    <location>
        <begin position="1"/>
        <end position="33"/>
    </location>
</feature>
<comment type="subcellular location">
    <subcellularLocation>
        <location evidence="9">Cytoplasm</location>
    </subcellularLocation>
</comment>
<dbReference type="GO" id="GO:0006310">
    <property type="term" value="P:DNA recombination"/>
    <property type="evidence" value="ECO:0007669"/>
    <property type="project" value="UniProtKB-UniRule"/>
</dbReference>
<gene>
    <name evidence="9" type="primary">ruvB</name>
    <name evidence="12" type="ORF">SAMN02746019_00006640</name>
</gene>
<comment type="function">
    <text evidence="9">The RuvA-RuvB-RuvC complex processes Holliday junction (HJ) DNA during genetic recombination and DNA repair, while the RuvA-RuvB complex plays an important role in the rescue of blocked DNA replication forks via replication fork reversal (RFR). RuvA specifically binds to HJ cruciform DNA, conferring on it an open structure. The RuvB hexamer acts as an ATP-dependent pump, pulling dsDNA into and through the RuvAB complex. RuvB forms 2 homohexamers on either side of HJ DNA bound by 1 or 2 RuvA tetramers; 4 subunits per hexamer contact DNA at a time. Coordinated motions by a converter formed by DNA-disengaged RuvB subunits stimulates ATP hydrolysis and nucleotide exchange. Immobilization of the converter enables RuvB to convert the ATP-contained energy into a lever motion, pulling 2 nucleotides of DNA out of the RuvA tetramer per ATP hydrolyzed, thus driving DNA branch migration. The RuvB motors rotate together with the DNA substrate, which together with the progressing nucleotide cycle form the mechanistic basis for DNA recombination by continuous HJ branch migration. Branch migration allows RuvC to scan DNA until it finds its consensus sequence, where it cleaves and resolves cruciform DNA.</text>
</comment>
<dbReference type="EMBL" id="FYEK01000025">
    <property type="protein sequence ID" value="SNB63572.1"/>
    <property type="molecule type" value="Genomic_DNA"/>
</dbReference>
<dbReference type="Pfam" id="PF05491">
    <property type="entry name" value="WHD_RuvB"/>
    <property type="match status" value="1"/>
</dbReference>
<comment type="caution">
    <text evidence="9">Lacks conserved residue(s) required for the propagation of feature annotation.</text>
</comment>
<evidence type="ECO:0000256" key="8">
    <source>
        <dbReference type="ARBA" id="ARBA00023204"/>
    </source>
</evidence>
<dbReference type="InterPro" id="IPR003593">
    <property type="entry name" value="AAA+_ATPase"/>
</dbReference>
<evidence type="ECO:0000256" key="2">
    <source>
        <dbReference type="ARBA" id="ARBA00022741"/>
    </source>
</evidence>
<feature type="binding site" evidence="9">
    <location>
        <position position="89"/>
    </location>
    <ligand>
        <name>Mg(2+)</name>
        <dbReference type="ChEBI" id="CHEBI:18420"/>
    </ligand>
</feature>
<feature type="region of interest" description="Large ATPase domain (RuvB-L)" evidence="9">
    <location>
        <begin position="24"/>
        <end position="204"/>
    </location>
</feature>
<dbReference type="SUPFAM" id="SSF52540">
    <property type="entry name" value="P-loop containing nucleoside triphosphate hydrolases"/>
    <property type="match status" value="1"/>
</dbReference>
<feature type="binding site" evidence="9">
    <location>
        <begin position="151"/>
        <end position="153"/>
    </location>
    <ligand>
        <name>ATP</name>
        <dbReference type="ChEBI" id="CHEBI:30616"/>
    </ligand>
</feature>
<keyword evidence="12" id="KW-0347">Helicase</keyword>